<accession>A0A1N6XPZ6</accession>
<evidence type="ECO:0000256" key="1">
    <source>
        <dbReference type="SAM" id="MobiDB-lite"/>
    </source>
</evidence>
<dbReference type="EMBL" id="FTMP01000014">
    <property type="protein sequence ID" value="SIR04403.1"/>
    <property type="molecule type" value="Genomic_DNA"/>
</dbReference>
<sequence>MQEAPVLKRDAQGGRPVVDRRGSMRSYLQAVVVSLGVLSLVSPASACRARAALELSDIQYAGVVVVGRIQKYEIVQPTDERSNFWRAKSRSKRILSDYARFEVAVDEVLVGQTSRVIPVTWDNSTFAEPEAMKAVPYLIGLREPGTKTPPLRGPSATTLPNPEPSSLTVLQAPCAQAFIFEATSNEAQRVRNVLGLPSRSTENPR</sequence>
<dbReference type="Proteomes" id="UP000185841">
    <property type="component" value="Unassembled WGS sequence"/>
</dbReference>
<organism evidence="2 3">
    <name type="scientific">Aquipseudomonas alcaligenes</name>
    <name type="common">Pseudomonas alcaligenes</name>
    <dbReference type="NCBI Taxonomy" id="43263"/>
    <lineage>
        <taxon>Bacteria</taxon>
        <taxon>Pseudomonadati</taxon>
        <taxon>Pseudomonadota</taxon>
        <taxon>Gammaproteobacteria</taxon>
        <taxon>Pseudomonadales</taxon>
        <taxon>Pseudomonadaceae</taxon>
        <taxon>Aquipseudomonas</taxon>
    </lineage>
</organism>
<feature type="region of interest" description="Disordered" evidence="1">
    <location>
        <begin position="143"/>
        <end position="162"/>
    </location>
</feature>
<proteinExistence type="predicted"/>
<name>A0A1N6XPZ6_AQUAC</name>
<evidence type="ECO:0000313" key="3">
    <source>
        <dbReference type="Proteomes" id="UP000185841"/>
    </source>
</evidence>
<protein>
    <submittedName>
        <fullName evidence="2">Uncharacterized protein</fullName>
    </submittedName>
</protein>
<gene>
    <name evidence="2" type="ORF">SAMN05878282_11417</name>
</gene>
<evidence type="ECO:0000313" key="2">
    <source>
        <dbReference type="EMBL" id="SIR04403.1"/>
    </source>
</evidence>
<dbReference type="AlphaFoldDB" id="A0A1N6XPZ6"/>
<reference evidence="2 3" key="1">
    <citation type="submission" date="2017-01" db="EMBL/GenBank/DDBJ databases">
        <authorList>
            <person name="Mah S.A."/>
            <person name="Swanson W.J."/>
            <person name="Moy G.W."/>
            <person name="Vacquier V.D."/>
        </authorList>
    </citation>
    <scope>NUCLEOTIDE SEQUENCE [LARGE SCALE GENOMIC DNA]</scope>
    <source>
        <strain evidence="2 3">RU36E</strain>
    </source>
</reference>